<keyword evidence="2" id="KW-1185">Reference proteome</keyword>
<evidence type="ECO:0000313" key="1">
    <source>
        <dbReference type="EMBL" id="PIO33712.1"/>
    </source>
</evidence>
<dbReference type="Proteomes" id="UP000228934">
    <property type="component" value="Unassembled WGS sequence"/>
</dbReference>
<name>A0A2G9S0S2_AQUCT</name>
<protein>
    <submittedName>
        <fullName evidence="1">Uncharacterized protein</fullName>
    </submittedName>
</protein>
<evidence type="ECO:0000313" key="2">
    <source>
        <dbReference type="Proteomes" id="UP000228934"/>
    </source>
</evidence>
<reference evidence="2" key="1">
    <citation type="journal article" date="2017" name="Nat. Commun.">
        <title>The North American bullfrog draft genome provides insight into hormonal regulation of long noncoding RNA.</title>
        <authorList>
            <person name="Hammond S.A."/>
            <person name="Warren R.L."/>
            <person name="Vandervalk B.P."/>
            <person name="Kucuk E."/>
            <person name="Khan H."/>
            <person name="Gibb E.A."/>
            <person name="Pandoh P."/>
            <person name="Kirk H."/>
            <person name="Zhao Y."/>
            <person name="Jones M."/>
            <person name="Mungall A.J."/>
            <person name="Coope R."/>
            <person name="Pleasance S."/>
            <person name="Moore R.A."/>
            <person name="Holt R.A."/>
            <person name="Round J.M."/>
            <person name="Ohora S."/>
            <person name="Walle B.V."/>
            <person name="Veldhoen N."/>
            <person name="Helbing C.C."/>
            <person name="Birol I."/>
        </authorList>
    </citation>
    <scope>NUCLEOTIDE SEQUENCE [LARGE SCALE GENOMIC DNA]</scope>
</reference>
<dbReference type="EMBL" id="KV928440">
    <property type="protein sequence ID" value="PIO33712.1"/>
    <property type="molecule type" value="Genomic_DNA"/>
</dbReference>
<organism evidence="1 2">
    <name type="scientific">Aquarana catesbeiana</name>
    <name type="common">American bullfrog</name>
    <name type="synonym">Rana catesbeiana</name>
    <dbReference type="NCBI Taxonomy" id="8400"/>
    <lineage>
        <taxon>Eukaryota</taxon>
        <taxon>Metazoa</taxon>
        <taxon>Chordata</taxon>
        <taxon>Craniata</taxon>
        <taxon>Vertebrata</taxon>
        <taxon>Euteleostomi</taxon>
        <taxon>Amphibia</taxon>
        <taxon>Batrachia</taxon>
        <taxon>Anura</taxon>
        <taxon>Neobatrachia</taxon>
        <taxon>Ranoidea</taxon>
        <taxon>Ranidae</taxon>
        <taxon>Aquarana</taxon>
    </lineage>
</organism>
<dbReference type="AlphaFoldDB" id="A0A2G9S0S2"/>
<gene>
    <name evidence="1" type="ORF">AB205_0153780</name>
</gene>
<proteinExistence type="predicted"/>
<accession>A0A2G9S0S2</accession>
<sequence length="60" mass="6951">MNCVRNSCGRRISCTSTRTITPCCRNHRRKRVNSVPNSWLIRSVNMKRALGSCSWQAKIR</sequence>